<feature type="transmembrane region" description="Helical" evidence="1">
    <location>
        <begin position="198"/>
        <end position="216"/>
    </location>
</feature>
<protein>
    <submittedName>
        <fullName evidence="2">TIGR02206 family membrane protein</fullName>
    </submittedName>
</protein>
<dbReference type="NCBIfam" id="TIGR02206">
    <property type="entry name" value="intg_mem_TP0381"/>
    <property type="match status" value="1"/>
</dbReference>
<dbReference type="EMBL" id="RQJX01000015">
    <property type="protein sequence ID" value="RQN02993.1"/>
    <property type="molecule type" value="Genomic_DNA"/>
</dbReference>
<dbReference type="AlphaFoldDB" id="A0A3N6WNR6"/>
<evidence type="ECO:0000256" key="1">
    <source>
        <dbReference type="SAM" id="Phobius"/>
    </source>
</evidence>
<keyword evidence="3" id="KW-1185">Reference proteome</keyword>
<keyword evidence="1" id="KW-0472">Membrane</keyword>
<organism evidence="2 3">
    <name type="scientific">Aeromicrobium camelliae</name>
    <dbReference type="NCBI Taxonomy" id="1538144"/>
    <lineage>
        <taxon>Bacteria</taxon>
        <taxon>Bacillati</taxon>
        <taxon>Actinomycetota</taxon>
        <taxon>Actinomycetes</taxon>
        <taxon>Propionibacteriales</taxon>
        <taxon>Nocardioidaceae</taxon>
        <taxon>Aeromicrobium</taxon>
    </lineage>
</organism>
<evidence type="ECO:0000313" key="2">
    <source>
        <dbReference type="EMBL" id="RQN02993.1"/>
    </source>
</evidence>
<keyword evidence="1" id="KW-1133">Transmembrane helix</keyword>
<gene>
    <name evidence="2" type="ORF">EHW97_11195</name>
</gene>
<name>A0A3N6WNR6_9ACTN</name>
<evidence type="ECO:0000313" key="3">
    <source>
        <dbReference type="Proteomes" id="UP000275225"/>
    </source>
</evidence>
<keyword evidence="1" id="KW-0812">Transmembrane</keyword>
<sequence>MGGEFEPYGTTHLVMIAVCLAGVAPMVALGRRHRDDPSRVSRWFAVAVVVCTLPLQVIDHLPGNFDLETSLPIQLCDLASVAAAIALWTHRPTAVALTYYWGLLLTPQALLTPALVSDFPDSKFLAFWAMHILVIWAAVFLTFGLGLRPTWSGMGRTAAITAVWMAVMYPLNLVLGTNYGFVNAKPSTGSFLDLLGPWPLYLVFEALIVAVSWALMTWPWTRRDRPVPTPDMP</sequence>
<dbReference type="RefSeq" id="WP_124237256.1">
    <property type="nucleotide sequence ID" value="NZ_JBHUFI010000013.1"/>
</dbReference>
<feature type="transmembrane region" description="Helical" evidence="1">
    <location>
        <begin position="128"/>
        <end position="147"/>
    </location>
</feature>
<accession>A0A3N6WNR6</accession>
<dbReference type="InterPro" id="IPR011737">
    <property type="entry name" value="CHP02206_TP0381"/>
</dbReference>
<proteinExistence type="predicted"/>
<comment type="caution">
    <text evidence="2">The sequence shown here is derived from an EMBL/GenBank/DDBJ whole genome shotgun (WGS) entry which is preliminary data.</text>
</comment>
<dbReference type="Proteomes" id="UP000275225">
    <property type="component" value="Unassembled WGS sequence"/>
</dbReference>
<feature type="transmembrane region" description="Helical" evidence="1">
    <location>
        <begin position="12"/>
        <end position="29"/>
    </location>
</feature>
<feature type="transmembrane region" description="Helical" evidence="1">
    <location>
        <begin position="41"/>
        <end position="58"/>
    </location>
</feature>
<dbReference type="Pfam" id="PF14808">
    <property type="entry name" value="TMEM164"/>
    <property type="match status" value="1"/>
</dbReference>
<dbReference type="OrthoDB" id="9813172at2"/>
<reference evidence="2 3" key="1">
    <citation type="submission" date="2018-11" db="EMBL/GenBank/DDBJ databases">
        <authorList>
            <person name="Li F."/>
        </authorList>
    </citation>
    <scope>NUCLEOTIDE SEQUENCE [LARGE SCALE GENOMIC DNA]</scope>
    <source>
        <strain evidence="2 3">YS17T</strain>
    </source>
</reference>
<feature type="transmembrane region" description="Helical" evidence="1">
    <location>
        <begin position="159"/>
        <end position="178"/>
    </location>
</feature>